<accession>A0A1Y2E1Z4</accession>
<feature type="compositionally biased region" description="Low complexity" evidence="4">
    <location>
        <begin position="414"/>
        <end position="431"/>
    </location>
</feature>
<name>A0A1Y2E1Z4_9FUNG</name>
<dbReference type="InterPro" id="IPR003593">
    <property type="entry name" value="AAA+_ATPase"/>
</dbReference>
<sequence length="6240" mass="723998">MEIDNEYEIISDNNLDHDSMQMEDNKTMNSNQENENISLDKMTSKKKLIQLINTMEIKNNGEIQQKYFVAEFMKNKNILEKSIIKDSYLPKTEWYHLNIKNDGIQVAEDENYYEIVLIRISDLTQPIDYFKELIRKEYKLNEKMEELYDISPKFKGFSISKTKVVSVFFTYPYTTLTEYAKSNSKKEIVQELIDKLELIHPEEEQCFLTPTLSPNNILWCENGMCSIIFPEIFTSIDSYNDIIKFKKIPTSSWFSLDFLKLDESNKCTLSYHSSLQSFGNILHYLLTGSEPPKSKEEWEKFFTASSNDREYNFFRDILKEYIYPEMNNLDINKNSLEKSEVVTFSTLRQMIDQADPTIFEKPIQSNISFNSSQNLSEDINSTNNGLSEKSKSLEQTNIPTEVLNYIFGDESSNSNMLNTNDNTNANPSNISSSSKEPIVESIEKKIEDENENDKNKRSKNKSKNDSKNEDIPFSVPDDKYLDGIVFEGINNSKKIGIIYIHVDVILNDPTESDIEIYDIYRPTGEGYKLLKYEDDNGNGTKYFSVVPFYCYNGMQSIVFGVRKYPSRRNITLRKPKSSADNNRYEIELEDEKIDKDLKIYNPIYKNELDYFRQISLINPKNFEYSYKRLHQLCESLPINNLVDIVLKTGFNNFTSIIINIIGNRNYSLKDISHYIDSTYKVSSEEYKNAPKLIRELFQRKDDTGLDKRNNEYNHAIAVGDKKNKFLCDLEIFNFEKENTIDKRDIISETINNLNSNKANFLNYINEEYCKNKIEEYNNSEDGKKKKIYLIQSPETLKKIKQISAGILSNIPLIIQGFTSAGKSFISIAGTVIIRGQYPVTTALSENTTVEDLLGRPILQKNGSSMMTFVPGILLNAYINGQTLILDECDLAKPEVLSCILASISKDEIVVNNTVYKKMNGYNLILTMNGEAEGFTKNQRNELTPNILSKFVIVKFEKMSQKECKHIFSELISDSDGYKKYVNDFVSLYEKMLNYKQKTVDPIVTLRNLKACIYLSKINVPVRFSAEIAYTRRFPKNERDDFKNILQKFGSDEIDHDIKNDIIQRLKMNNLYYDESYVKCAYLALAACKAGLHPLIIGKNGSGVTEFAKFIAHNYTSNKDTFLIDNPRNTIEIVQLALETSVDDLLGCFQPSIDTNIEKNDKPSENGIDLENIITWVDGPILRAGKKGNPVILDRIDGAKSQVIECLNPLLEENSVFNNVQFKLIEKNNSEQVDIGKGFIVIGTMEMKDGKEVISKALMNRFVAINLDDFELNSVAIEKITDMTIKKLNCNYQKCNQTNINNENSKEKIEKPKESKAKKETEQDIPYWYRINNFDDVKVNEISKFIIDEKLKFDNLKSLVKTITKLCYIIQRTELDISDAYNLLLLNDEAYNIDGDLTSKMLNSEDKNIKNRFFFNKSEKGNALKMILSLISCDLSHSPIFIQGTSGTGKSVAARHYGAYRKFRNRDPILTINCNSEISFEQFIGSFNFKNTSFQFAEGPLLTAMRNGEPILVDEINLCPENILLILLPLLKANEKDFVQLKGVPYPVQIKPGFLFIATGNDDNESGRKKMPQLILDELTTVKISNPTQNEYLSLLREIINNEYEDIKEYIIPENIYDIVRVVETVAQQNFSLRQIKCLLNRIDRFCAGILTDKVISNEEYKKIPVAYVIISFIIPGLKIGPKRIKQIIKEIAKITKFKSDELLKFVKSEVSIVSREENKFFVKKGKIILSTSLKRNDYPPTMKQIYFWIRMSCSLYSDTPSHESLLLEGPTSYKSYLLENWLELSNGKDSYEEHFVNKNTETQDLIGLSSLDDKDKLSKLIDSHIEKALRYLSKKREYFEGNREEKLKLIEDELNIGRNGRIKNNENKCLAYIFRCIEELIKLEENYDKNKGIKTVTSFNLGIIPSACIYGQKLIIKGIDQISPSVIERINSVLEYPRNLVLTEDAQGIFNNQRIFKELYSDKGTKKGSIPISNKFSIFFTSREIFNGKLSEAFKSRCTIINCPSYDNKLYLGISLNPLENYRCIAKSIIQEKDELYEKLIELYENICYNNYNIHILSFIRCCHTVNGISKHIEDTSAKHIVGIAALRSIFDGFDPYMRNRVINELLLDYLPENLNKLLTNQSQDIDYDSPFIFEKDGDDIIYVKSCFSNIKIQVFEPNIAKMKEIVWTKSAADMADAILTSLVAHAMQIFEGPPGIGKTKIPLTIFEALGINYERTNLSNSTTEEDIFSRTIPVIDENNNIKTKILEGPLYEVLSNSSTSQEHCRNGIIIDEINLLSDEVSDQLCSYLNSIFYKEVYHTSQGKDYKIGNIAVVATMNDAKLSNARTTLSSTLLNLSHTFKVPNFKPEEMKILTEKILGGTKLFSNNKEYLIRAIQCFLNSQKYINNQAETGGNTLREILKLREFTNKCPDVPLDTLLDLVLCSNMSEKDASNFKNENNIITTLTNIVPEIKDNKLCFKNLVNFNLIKPRYDGQVNKQFTLPEKNALLKILIGLNAKRTILLSGDIGSGKTYVVEALAEIIGVKLNVIQFNSETSSSDIIGRLEMSVDSNKVLDINNQLNELIRLLIMDEWLRVTSFINLIRDGNINYKKFKEFFEGLIIDYPLSKEAIEQLKIYFNTLKDFSTLSFTSFEFKKSLLINAMENGEWVLIDDVNYAPQEIERLMSLLEENSSLTIFEQNPPVIYSRDPVKSTDLIKNKQIHENFRLFVVTSNETALSAAIKSRCLCVMLKPFEEPKHYAELISSRLSNSLISDDYITSIAPPIGKAFHDVKQHEKENDYIISNYLLTPVNIVHLTKFLANSTGIDGKILSEGIYYTIFSMFKNKNEQYERFKNSLSSDIDFNITTINRIIKDKKYILGKIERKILEYAKLLLNEKHKNKIINQQLDEIFKDLYKKERISKVINIVDDKEKNILNYFKNNRNELMKNLESFSLGDIEEYSEYIDEVLYIMKKLIPNEEKIHSIIYYLKYFNSLLKELISIENTKIKGLKLCTIKHTKEYFKQFGDSEETAEDSARKIYWFRNAINGFNFLVPENVSVIKSKISIISIYYIYYLKEFEQLKNTTKIDNLKNQYIHLKMLENIKLREILKNFKISLLDKNILKLFNILVYYTKPISVEIGESANEELTIEINRSIVKLNEKEYNWNKTDDIQDLSNELGINNTNNDDNKGEIKKKDYYKKNLDYIIPNSIKINNEKISWGNLFWFYKLFARDYLQNNIINNGMLCEFNDAIEYILKINIFNLKTENGIWDNELENIINKGYQLIYSLQYLKNKIWEDSTNEDKKKNIKEFIKNIMSIKKLSELFIACESEIQIIKNIINTSTMIIEYFNKFKFNIWENMNIFINTCQSYIEEKELEEKFEKEKREYARELDRIKNNINNINNSKENPNFKPLYYQINKLKKNLNNMDSSYINNEINEILKLVSMFKRANENKVKNQNKSKILRLSNHNNSDLLKYCKILKKYSELNSLINKMKTINDQQLFINIMFRYSDISELDNFTAVFKNLLTTECANNEPVSNNLILELKYLSNSLLIIDIIKTFKDNYNEYFKFVNAFLDGNLDCIRTIGDNFGDDDHIYLPKFYITDLKYCVKFGTQKTYLIKVYINEETIIREPTSEETPEDYLKYLISLCGFKIENSQSVNEIINNINKNSDSNNLKKSVNNLLIAFKIIEYSSNMKYSFDSDWLKINNIDEMKNKYWKEPGKIIIKKKFNELLQFSNENQIFNGEKIIAKSLYATCEAKELIEIQYKNEFGKKFITEVLRDICKSNTDYDYGYRLISFYNKNIYKDNVAETMVIIVYTILNYLETKINKTCLDLRNNNISSILKCTLQKFIVECIEKEIPKFNNNEFINIIEVLLTNINSAYRNKFEKEKTNLKNNISTNKEEYLLIISEIENKVCSILNEKISQFTNDLNEYNNKITELISKYKEEGFFEKRWNDIKNIKKNLEDKVKEYYKFNKEKPFDYKYYEKLQSFQSECEILKQVKEIYDSDEIKNIIINDKKIIKISEEVNIDDHYINKYNKCKNEFKKNLEDYLNLNQENSDIENIIRKVQIQPNVFKKFNIDEEIKRLVLWIKELSKCNIDMKIYKFNENLYFSKNFRVEIEKSSKIYSANNNWIFNKENAPKFLLDTINLNLGIYILEYTDVNKVGSLSFDNSCSYEIKYKLEQDEKSVILAYPSEKKIPSNEPMNINFRLNKSLNKNETIKSEFIIKLLNNNNEEYDECKVMVYLNVIPLCLKFKLNEKYNIEKNGIININHYNSLLEIEHQHPGNYSSNSLGIMIRPNKENKYNEIDIKQEQGKIISNLKMASNKLQCSVNVDIHINKMKLLNLVLKFITPTNYGLIIYDENGKNIESIELYNENTKVFYLFNMSYSPISIDYHYNNNKIKFSNEIKNMEPGERKKLELTILDSFDSEELQINGKNITIKNFLLPKLQIEYYYYNYYYCCRIQYSNLSKIIQDKLKFVIINSNYELNEYKYNDCPLIKNNYLSSEIISCYLKFNNKIDENPLAKNNIYNKFTHHNSLVYGFKNGEFKINAKINDVDIALKFNLNYNFNHIFLLDQIKRFSSIINEFEFKTKLQSDNIENINNSIQKLLQLEVQLTNENIYEFINNLIVTDEKTSIKNIIKHIIKYSKEYTTKILKEKLMRCLGIMYKRKILIPYFEVNQNLEANMKQFLEKLSYIISFVDIVVNPGIINNQIINYINNTKYNNETQNKLDKINKELVDDFERCFRNKIGIDKESSDLIYYDNNIFKYRSNDIFEKLSNQIKDSIKQYDNNNYNKEKISDFIQTYKEEIKDTLYKITNDDVNISNLLNILDKCVGIIIKFPLIFSTNENEEDLNYCISKCQNIFYFINNLLHSPINKTDFSERIYSSYNEVKNILSNYPFFDLRTNELRTKDKKYNKIKSVIQCELPSDNSYENILLENKNTQENGNQLISDYYNSTTYSNTSQYFSKDTENYRKDFSYNLNSNKEKYFESKTNEKRKYKIEYSTILTNEEREAISIPFLNDNVEKTNINKEINDFNINDIMDYENTNKEKTISMNILESSLENTTPTKFLEMIMEKTTYKNQSLSEIKISKLKRKGLFDLKLFDYYDECSQVSSFIQSTMSNSIKSNLKFIENNKIFPNSILDSFVDIAVDITHMSQIQRITALIIATGISLPLYNYGVRIRISVFGERNGVWILSEDFSTDINIQLARLRDALACKKRYMSFPGDALYSLKQNWIKNFNTSETNYTSVLISSLISPQVVIKQTKWNIISNNIVVFGLKSEFDEEFKRQHRVYEDLLHISSTNKNQIVQQFLEPMKVVGQDESERDKLETLCNSLVTSCIYPSNKNDNFKAYEILLNRDTVINEVHPLNKVTSFIHNNMEDKVFFAQCIPQVNTDISKINENFTRPDIKLPAINEVQLNIQMNDNSSVGSLKNTVGLILRSQFGLAFSPNISAGKVPSASGGTLSIPALKKWIVSGFTYKEIFLKKANKTKRKYSITIAIDFSSSIHLSCNYSHAIATVILLLLAPSTIQDNEEIKIDVVVSTRNGPKIMFLSSKVNTFESLACLNSIINVIDKEIPKYCTPGNTLNAAYQLELQKGGVGMGKNIFFITDGYVTSKKEIMFTNSIIKSCENAGIDLITFGVGSSPFGLKQLYPKFCYAPSLRVLGDALVYLYSLTNDPVSSEIKSQVVIDQVSEEIQEKLREMIKQPPQNKELQHSIENKKMNYIEMMGNNDTMTISDGIAILNKNPEIEPYHDGLYKGFKILVVILYLGGYKYQGKIKDKDITVNQFEKGAGCSLRKKGFDYKMVFSYGEAIEQLTKSEGGRCPYIETWLFCSRGDGSLPWCAKDINSNKIIPFLKCLSEFNSKGGGLLLFCDNEPYTLETNLLISEYLKFEDEYGNKIRPKFEMKGNYNQPDFNKKYITPLKPNQSKNGKFKPEIKLPPPGKCNDRLSLRPGLIKFNEGITLSYAECPNGLNDYSPFIPFAYLTDMKKERPFILYYDPKMKAQAQAINQGPIVIHGGFTSAFYDFKFDGTGRLVTSIACWLVRYEERLYQQIHADKDMNIEMVKNIPAIDIPDDVNEKFTKWIKPKGLSSIYSIMILDVSGSMKGFYSSLIDMTNSIILNQMNNNNNNNNGTVIFFGTSAKAVIINNYRCLSVNDISNAHVGGDTNFYNAFKEATSFINPIGNYDDKRLLFLTDGKDNGNRNILPLCNQISNAGFSIHILGFGSRQYFEHLRSYVRGNGTFQVYNDFNDISTAAKLIFAAE</sequence>
<dbReference type="GO" id="GO:0005524">
    <property type="term" value="F:ATP binding"/>
    <property type="evidence" value="ECO:0007669"/>
    <property type="project" value="UniProtKB-KW"/>
</dbReference>
<dbReference type="GO" id="GO:0030687">
    <property type="term" value="C:preribosome, large subunit precursor"/>
    <property type="evidence" value="ECO:0007669"/>
    <property type="project" value="TreeGrafter"/>
</dbReference>
<feature type="region of interest" description="Disordered" evidence="4">
    <location>
        <begin position="373"/>
        <end position="394"/>
    </location>
</feature>
<dbReference type="Gene3D" id="3.40.50.300">
    <property type="entry name" value="P-loop containing nucleotide triphosphate hydrolases"/>
    <property type="match status" value="6"/>
</dbReference>
<feature type="compositionally biased region" description="Basic and acidic residues" evidence="4">
    <location>
        <begin position="462"/>
        <end position="473"/>
    </location>
</feature>
<feature type="compositionally biased region" description="Basic and acidic residues" evidence="4">
    <location>
        <begin position="437"/>
        <end position="455"/>
    </location>
</feature>
<keyword evidence="1" id="KW-0547">Nucleotide-binding</keyword>
<feature type="coiled-coil region" evidence="3">
    <location>
        <begin position="3345"/>
        <end position="3379"/>
    </location>
</feature>
<dbReference type="SUPFAM" id="SSF53300">
    <property type="entry name" value="vWA-like"/>
    <property type="match status" value="2"/>
</dbReference>
<dbReference type="InterPro" id="IPR011009">
    <property type="entry name" value="Kinase-like_dom_sf"/>
</dbReference>
<proteinExistence type="predicted"/>
<dbReference type="InterPro" id="IPR036465">
    <property type="entry name" value="vWFA_dom_sf"/>
</dbReference>
<evidence type="ECO:0000256" key="3">
    <source>
        <dbReference type="SAM" id="Coils"/>
    </source>
</evidence>
<dbReference type="OrthoDB" id="203894at2759"/>
<dbReference type="InterPro" id="IPR002035">
    <property type="entry name" value="VWF_A"/>
</dbReference>
<reference evidence="6 7" key="1">
    <citation type="submission" date="2016-08" db="EMBL/GenBank/DDBJ databases">
        <title>A Parts List for Fungal Cellulosomes Revealed by Comparative Genomics.</title>
        <authorList>
            <consortium name="DOE Joint Genome Institute"/>
            <person name="Haitjema C.H."/>
            <person name="Gilmore S.P."/>
            <person name="Henske J.K."/>
            <person name="Solomon K.V."/>
            <person name="De Groot R."/>
            <person name="Kuo A."/>
            <person name="Mondo S.J."/>
            <person name="Salamov A.A."/>
            <person name="Labutti K."/>
            <person name="Zhao Z."/>
            <person name="Chiniquy J."/>
            <person name="Barry K."/>
            <person name="Brewer H.M."/>
            <person name="Purvine S.O."/>
            <person name="Wright A.T."/>
            <person name="Boxma B."/>
            <person name="Van Alen T."/>
            <person name="Hackstein J.H."/>
            <person name="Baker S.E."/>
            <person name="Grigoriev I.V."/>
            <person name="O'Malley M.A."/>
        </authorList>
    </citation>
    <scope>NUCLEOTIDE SEQUENCE [LARGE SCALE GENOMIC DNA]</scope>
    <source>
        <strain evidence="6 7">G1</strain>
    </source>
</reference>
<evidence type="ECO:0000259" key="5">
    <source>
        <dbReference type="PROSITE" id="PS50234"/>
    </source>
</evidence>
<feature type="compositionally biased region" description="Polar residues" evidence="4">
    <location>
        <begin position="377"/>
        <end position="394"/>
    </location>
</feature>
<feature type="coiled-coil region" evidence="3">
    <location>
        <begin position="3858"/>
        <end position="3918"/>
    </location>
</feature>
<evidence type="ECO:0000256" key="2">
    <source>
        <dbReference type="ARBA" id="ARBA00022840"/>
    </source>
</evidence>
<organism evidence="6 7">
    <name type="scientific">Neocallimastix californiae</name>
    <dbReference type="NCBI Taxonomy" id="1754190"/>
    <lineage>
        <taxon>Eukaryota</taxon>
        <taxon>Fungi</taxon>
        <taxon>Fungi incertae sedis</taxon>
        <taxon>Chytridiomycota</taxon>
        <taxon>Chytridiomycota incertae sedis</taxon>
        <taxon>Neocallimastigomycetes</taxon>
        <taxon>Neocallimastigales</taxon>
        <taxon>Neocallimastigaceae</taxon>
        <taxon>Neocallimastix</taxon>
    </lineage>
</organism>
<feature type="region of interest" description="Disordered" evidence="4">
    <location>
        <begin position="414"/>
        <end position="473"/>
    </location>
</feature>
<keyword evidence="2" id="KW-0067">ATP-binding</keyword>
<keyword evidence="7" id="KW-1185">Reference proteome</keyword>
<dbReference type="CDD" id="cd00198">
    <property type="entry name" value="vWFA"/>
    <property type="match status" value="2"/>
</dbReference>
<dbReference type="SUPFAM" id="SSF56112">
    <property type="entry name" value="Protein kinase-like (PK-like)"/>
    <property type="match status" value="1"/>
</dbReference>
<dbReference type="InterPro" id="IPR027417">
    <property type="entry name" value="P-loop_NTPase"/>
</dbReference>
<dbReference type="PANTHER" id="PTHR48103">
    <property type="entry name" value="MIDASIN-RELATED"/>
    <property type="match status" value="1"/>
</dbReference>
<dbReference type="Pfam" id="PF07728">
    <property type="entry name" value="AAA_5"/>
    <property type="match status" value="5"/>
</dbReference>
<evidence type="ECO:0000313" key="7">
    <source>
        <dbReference type="Proteomes" id="UP000193920"/>
    </source>
</evidence>
<evidence type="ECO:0000313" key="6">
    <source>
        <dbReference type="EMBL" id="ORY65578.1"/>
    </source>
</evidence>
<dbReference type="CDD" id="cd00009">
    <property type="entry name" value="AAA"/>
    <property type="match status" value="1"/>
</dbReference>
<comment type="caution">
    <text evidence="6">The sequence shown here is derived from an EMBL/GenBank/DDBJ whole genome shotgun (WGS) entry which is preliminary data.</text>
</comment>
<dbReference type="InterPro" id="IPR011704">
    <property type="entry name" value="ATPase_dyneun-rel_AAA"/>
</dbReference>
<dbReference type="EMBL" id="MCOG01000052">
    <property type="protein sequence ID" value="ORY65578.1"/>
    <property type="molecule type" value="Genomic_DNA"/>
</dbReference>
<feature type="domain" description="VWFA" evidence="5">
    <location>
        <begin position="5472"/>
        <end position="5669"/>
    </location>
</feature>
<dbReference type="SUPFAM" id="SSF52540">
    <property type="entry name" value="P-loop containing nucleoside triphosphate hydrolases"/>
    <property type="match status" value="5"/>
</dbReference>
<dbReference type="PANTHER" id="PTHR48103:SF2">
    <property type="entry name" value="MIDASIN"/>
    <property type="match status" value="1"/>
</dbReference>
<dbReference type="SMART" id="SM00382">
    <property type="entry name" value="AAA"/>
    <property type="match status" value="4"/>
</dbReference>
<evidence type="ECO:0000256" key="4">
    <source>
        <dbReference type="SAM" id="MobiDB-lite"/>
    </source>
</evidence>
<dbReference type="GO" id="GO:0000027">
    <property type="term" value="P:ribosomal large subunit assembly"/>
    <property type="evidence" value="ECO:0007669"/>
    <property type="project" value="TreeGrafter"/>
</dbReference>
<dbReference type="PROSITE" id="PS50234">
    <property type="entry name" value="VWFA"/>
    <property type="match status" value="1"/>
</dbReference>
<dbReference type="STRING" id="1754190.A0A1Y2E1Z4"/>
<keyword evidence="3" id="KW-0175">Coiled coil</keyword>
<dbReference type="Proteomes" id="UP000193920">
    <property type="component" value="Unassembled WGS sequence"/>
</dbReference>
<evidence type="ECO:0000256" key="1">
    <source>
        <dbReference type="ARBA" id="ARBA00022741"/>
    </source>
</evidence>
<protein>
    <recommendedName>
        <fullName evidence="5">VWFA domain-containing protein</fullName>
    </recommendedName>
</protein>
<gene>
    <name evidence="6" type="ORF">LY90DRAFT_668008</name>
</gene>
<dbReference type="GO" id="GO:0000055">
    <property type="term" value="P:ribosomal large subunit export from nucleus"/>
    <property type="evidence" value="ECO:0007669"/>
    <property type="project" value="TreeGrafter"/>
</dbReference>
<dbReference type="GO" id="GO:0016887">
    <property type="term" value="F:ATP hydrolysis activity"/>
    <property type="evidence" value="ECO:0007669"/>
    <property type="project" value="InterPro"/>
</dbReference>
<dbReference type="Gene3D" id="3.40.50.410">
    <property type="entry name" value="von Willebrand factor, type A domain"/>
    <property type="match status" value="1"/>
</dbReference>
<dbReference type="GO" id="GO:0005634">
    <property type="term" value="C:nucleus"/>
    <property type="evidence" value="ECO:0007669"/>
    <property type="project" value="TreeGrafter"/>
</dbReference>